<evidence type="ECO:0000313" key="4">
    <source>
        <dbReference type="Proteomes" id="UP000176233"/>
    </source>
</evidence>
<evidence type="ECO:0000259" key="2">
    <source>
        <dbReference type="PROSITE" id="PS50164"/>
    </source>
</evidence>
<dbReference type="CDD" id="cd10456">
    <property type="entry name" value="GIY-YIG_UPF0213"/>
    <property type="match status" value="1"/>
</dbReference>
<organism evidence="3 4">
    <name type="scientific">Candidatus Doudnabacteria bacterium RIFCSPHIGHO2_01_FULL_45_18</name>
    <dbReference type="NCBI Taxonomy" id="1817823"/>
    <lineage>
        <taxon>Bacteria</taxon>
        <taxon>Candidatus Doudnaibacteriota</taxon>
    </lineage>
</organism>
<dbReference type="AlphaFoldDB" id="A0A1F5NTA3"/>
<dbReference type="Gene3D" id="3.40.1440.10">
    <property type="entry name" value="GIY-YIG endonuclease"/>
    <property type="match status" value="1"/>
</dbReference>
<dbReference type="SUPFAM" id="SSF82771">
    <property type="entry name" value="GIY-YIG endonuclease"/>
    <property type="match status" value="1"/>
</dbReference>
<dbReference type="InterPro" id="IPR050190">
    <property type="entry name" value="UPF0213_domain"/>
</dbReference>
<accession>A0A1F5NTA3</accession>
<dbReference type="EMBL" id="MFEJ01000007">
    <property type="protein sequence ID" value="OGE80570.1"/>
    <property type="molecule type" value="Genomic_DNA"/>
</dbReference>
<reference evidence="3 4" key="1">
    <citation type="journal article" date="2016" name="Nat. Commun.">
        <title>Thousands of microbial genomes shed light on interconnected biogeochemical processes in an aquifer system.</title>
        <authorList>
            <person name="Anantharaman K."/>
            <person name="Brown C.T."/>
            <person name="Hug L.A."/>
            <person name="Sharon I."/>
            <person name="Castelle C.J."/>
            <person name="Probst A.J."/>
            <person name="Thomas B.C."/>
            <person name="Singh A."/>
            <person name="Wilkins M.J."/>
            <person name="Karaoz U."/>
            <person name="Brodie E.L."/>
            <person name="Williams K.H."/>
            <person name="Hubbard S.S."/>
            <person name="Banfield J.F."/>
        </authorList>
    </citation>
    <scope>NUCLEOTIDE SEQUENCE [LARGE SCALE GENOMIC DNA]</scope>
</reference>
<evidence type="ECO:0000256" key="1">
    <source>
        <dbReference type="ARBA" id="ARBA00007435"/>
    </source>
</evidence>
<dbReference type="PANTHER" id="PTHR34477">
    <property type="entry name" value="UPF0213 PROTEIN YHBQ"/>
    <property type="match status" value="1"/>
</dbReference>
<dbReference type="PROSITE" id="PS50164">
    <property type="entry name" value="GIY_YIG"/>
    <property type="match status" value="1"/>
</dbReference>
<protein>
    <recommendedName>
        <fullName evidence="2">GIY-YIG domain-containing protein</fullName>
    </recommendedName>
</protein>
<comment type="similarity">
    <text evidence="1">Belongs to the UPF0213 family.</text>
</comment>
<evidence type="ECO:0000313" key="3">
    <source>
        <dbReference type="EMBL" id="OGE80570.1"/>
    </source>
</evidence>
<proteinExistence type="inferred from homology"/>
<gene>
    <name evidence="3" type="ORF">A2660_00200</name>
</gene>
<dbReference type="PANTHER" id="PTHR34477:SF1">
    <property type="entry name" value="UPF0213 PROTEIN YHBQ"/>
    <property type="match status" value="1"/>
</dbReference>
<comment type="caution">
    <text evidence="3">The sequence shown here is derived from an EMBL/GenBank/DDBJ whole genome shotgun (WGS) entry which is preliminary data.</text>
</comment>
<feature type="domain" description="GIY-YIG" evidence="2">
    <location>
        <begin position="1"/>
        <end position="76"/>
    </location>
</feature>
<dbReference type="Proteomes" id="UP000176233">
    <property type="component" value="Unassembled WGS sequence"/>
</dbReference>
<dbReference type="InterPro" id="IPR035901">
    <property type="entry name" value="GIY-YIG_endonuc_sf"/>
</dbReference>
<name>A0A1F5NTA3_9BACT</name>
<sequence>MYHLYILKCVDRTLYTGITVDLARRVREHNSTKLGAKYTFSRRPVKLVYSKRFRTKSPALKAEYRIKQLSRKEKLKLIKSKRLETGSSLAM</sequence>
<dbReference type="InterPro" id="IPR000305">
    <property type="entry name" value="GIY-YIG_endonuc"/>
</dbReference>
<dbReference type="Pfam" id="PF01541">
    <property type="entry name" value="GIY-YIG"/>
    <property type="match status" value="1"/>
</dbReference>